<proteinExistence type="predicted"/>
<accession>A0A319DLS4</accession>
<dbReference type="AlphaFoldDB" id="A0A319DLS4"/>
<dbReference type="EMBL" id="KZ825811">
    <property type="protein sequence ID" value="PYH98510.1"/>
    <property type="molecule type" value="Genomic_DNA"/>
</dbReference>
<keyword evidence="2" id="KW-1185">Reference proteome</keyword>
<name>A0A319DLS4_9EURO</name>
<organism evidence="1 2">
    <name type="scientific">Aspergillus ellipticus CBS 707.79</name>
    <dbReference type="NCBI Taxonomy" id="1448320"/>
    <lineage>
        <taxon>Eukaryota</taxon>
        <taxon>Fungi</taxon>
        <taxon>Dikarya</taxon>
        <taxon>Ascomycota</taxon>
        <taxon>Pezizomycotina</taxon>
        <taxon>Eurotiomycetes</taxon>
        <taxon>Eurotiomycetidae</taxon>
        <taxon>Eurotiales</taxon>
        <taxon>Aspergillaceae</taxon>
        <taxon>Aspergillus</taxon>
        <taxon>Aspergillus subgen. Circumdati</taxon>
    </lineage>
</organism>
<gene>
    <name evidence="1" type="ORF">BO71DRAFT_50709</name>
</gene>
<dbReference type="VEuPathDB" id="FungiDB:BO71DRAFT_50709"/>
<reference evidence="1 2" key="1">
    <citation type="submission" date="2018-02" db="EMBL/GenBank/DDBJ databases">
        <title>The genomes of Aspergillus section Nigri reveals drivers in fungal speciation.</title>
        <authorList>
            <consortium name="DOE Joint Genome Institute"/>
            <person name="Vesth T.C."/>
            <person name="Nybo J."/>
            <person name="Theobald S."/>
            <person name="Brandl J."/>
            <person name="Frisvad J.C."/>
            <person name="Nielsen K.F."/>
            <person name="Lyhne E.K."/>
            <person name="Kogle M.E."/>
            <person name="Kuo A."/>
            <person name="Riley R."/>
            <person name="Clum A."/>
            <person name="Nolan M."/>
            <person name="Lipzen A."/>
            <person name="Salamov A."/>
            <person name="Henrissat B."/>
            <person name="Wiebenga A."/>
            <person name="De vries R.P."/>
            <person name="Grigoriev I.V."/>
            <person name="Mortensen U.H."/>
            <person name="Andersen M.R."/>
            <person name="Baker S.E."/>
        </authorList>
    </citation>
    <scope>NUCLEOTIDE SEQUENCE [LARGE SCALE GENOMIC DNA]</scope>
    <source>
        <strain evidence="1 2">CBS 707.79</strain>
    </source>
</reference>
<sequence>MSQLPPSAFQSVPPGPGEEPWVELAEWWPVSSVLVGVSCRVLSCLVSEATPFTATCCYYSCCPRLTPSHRPLFCPCLTFSLFFSFSLFPWTLDRPTTDSPSYLIFIHSRSLLRCRLLSISIFIPR</sequence>
<dbReference type="Proteomes" id="UP000247810">
    <property type="component" value="Unassembled WGS sequence"/>
</dbReference>
<evidence type="ECO:0000313" key="1">
    <source>
        <dbReference type="EMBL" id="PYH98510.1"/>
    </source>
</evidence>
<protein>
    <submittedName>
        <fullName evidence="1">Uncharacterized protein</fullName>
    </submittedName>
</protein>
<evidence type="ECO:0000313" key="2">
    <source>
        <dbReference type="Proteomes" id="UP000247810"/>
    </source>
</evidence>